<evidence type="ECO:0000256" key="1">
    <source>
        <dbReference type="SAM" id="MobiDB-lite"/>
    </source>
</evidence>
<proteinExistence type="predicted"/>
<feature type="compositionally biased region" description="Basic and acidic residues" evidence="1">
    <location>
        <begin position="23"/>
        <end position="54"/>
    </location>
</feature>
<name>A0A5K3EKB9_MESCO</name>
<sequence length="144" mass="17266">MARSRSRSSSGAIRSRRRRYRSPSRDKGKPRKRERDRDRIHKTSDRPYRNSNRSEHRRKYGLDFSVSVLDAEAPPLHQTTKKGLKNRTLGILIRKYERPGKRKNMRNECLNSERENVENRKIENVSKRPRVSWKRELRKPSSQL</sequence>
<organism evidence="2">
    <name type="scientific">Mesocestoides corti</name>
    <name type="common">Flatworm</name>
    <dbReference type="NCBI Taxonomy" id="53468"/>
    <lineage>
        <taxon>Eukaryota</taxon>
        <taxon>Metazoa</taxon>
        <taxon>Spiralia</taxon>
        <taxon>Lophotrochozoa</taxon>
        <taxon>Platyhelminthes</taxon>
        <taxon>Cestoda</taxon>
        <taxon>Eucestoda</taxon>
        <taxon>Cyclophyllidea</taxon>
        <taxon>Mesocestoididae</taxon>
        <taxon>Mesocestoides</taxon>
    </lineage>
</organism>
<accession>A0A5K3EKB9</accession>
<dbReference type="AlphaFoldDB" id="A0A5K3EKB9"/>
<reference evidence="2" key="1">
    <citation type="submission" date="2019-11" db="UniProtKB">
        <authorList>
            <consortium name="WormBaseParasite"/>
        </authorList>
    </citation>
    <scope>IDENTIFICATION</scope>
</reference>
<protein>
    <submittedName>
        <fullName evidence="2">Arginine and glutamate-rich protein 1</fullName>
    </submittedName>
</protein>
<evidence type="ECO:0000313" key="2">
    <source>
        <dbReference type="WBParaSite" id="MCU_000864-RA"/>
    </source>
</evidence>
<feature type="region of interest" description="Disordered" evidence="1">
    <location>
        <begin position="1"/>
        <end position="59"/>
    </location>
</feature>
<dbReference type="WBParaSite" id="MCU_000864-RA">
    <property type="protein sequence ID" value="MCU_000864-RA"/>
    <property type="gene ID" value="MCU_000864"/>
</dbReference>
<feature type="region of interest" description="Disordered" evidence="1">
    <location>
        <begin position="97"/>
        <end position="118"/>
    </location>
</feature>